<organism evidence="3">
    <name type="scientific">Desulfurivibrio alkaliphilus</name>
    <dbReference type="NCBI Taxonomy" id="427923"/>
    <lineage>
        <taxon>Bacteria</taxon>
        <taxon>Pseudomonadati</taxon>
        <taxon>Thermodesulfobacteriota</taxon>
        <taxon>Desulfobulbia</taxon>
        <taxon>Desulfobulbales</taxon>
        <taxon>Desulfobulbaceae</taxon>
        <taxon>Desulfurivibrio</taxon>
    </lineage>
</organism>
<dbReference type="Proteomes" id="UP000885986">
    <property type="component" value="Unassembled WGS sequence"/>
</dbReference>
<name>A0A7C2THC5_9BACT</name>
<dbReference type="SUPFAM" id="SSF48695">
    <property type="entry name" value="Multiheme cytochromes"/>
    <property type="match status" value="1"/>
</dbReference>
<dbReference type="EMBL" id="DSDS01000193">
    <property type="protein sequence ID" value="HET98726.1"/>
    <property type="molecule type" value="Genomic_DNA"/>
</dbReference>
<dbReference type="InterPro" id="IPR010177">
    <property type="entry name" value="Paired_CXXCH_1"/>
</dbReference>
<protein>
    <recommendedName>
        <fullName evidence="2">Doubled CXXCH motif domain-containing protein</fullName>
    </recommendedName>
</protein>
<keyword evidence="1" id="KW-0732">Signal</keyword>
<evidence type="ECO:0000256" key="1">
    <source>
        <dbReference type="ARBA" id="ARBA00022729"/>
    </source>
</evidence>
<dbReference type="Gene3D" id="1.10.1130.10">
    <property type="entry name" value="Flavocytochrome C3, Chain A"/>
    <property type="match status" value="2"/>
</dbReference>
<evidence type="ECO:0000313" key="3">
    <source>
        <dbReference type="EMBL" id="HET98726.1"/>
    </source>
</evidence>
<feature type="domain" description="Doubled CXXCH motif" evidence="2">
    <location>
        <begin position="320"/>
        <end position="358"/>
    </location>
</feature>
<proteinExistence type="predicted"/>
<dbReference type="PANTHER" id="PTHR35038:SF6">
    <property type="entry name" value="SURFACE LOCALIZED DECAHEME CYTOCHROME C LIPOPROTEIN"/>
    <property type="match status" value="1"/>
</dbReference>
<dbReference type="PANTHER" id="PTHR35038">
    <property type="entry name" value="DISSIMILATORY SULFITE REDUCTASE SIRA"/>
    <property type="match status" value="1"/>
</dbReference>
<dbReference type="NCBIfam" id="TIGR01905">
    <property type="entry name" value="paired_CXXCH_1"/>
    <property type="match status" value="3"/>
</dbReference>
<sequence length="417" mass="46264">MNYWSGHINRMIDRRPNHLFRMEIATMIANIPAGTPLARRIHPRLNPVLLALLLALAPLWPISAPAAGAEILVPPDKALIHAKNPAVTVVVRVKGAARQEKLQIRSGDLLFSPQGMWPVEGNWYAHFQVPLKAGSNTFELLPAGKTVTVTFRPLRSLMQINRKERNYYQFHGEKLLPAACAQCHDTEKITRPGKAEEAAQSFCFSCHGSVLGKTPWQHSPAVNFQCLACHKQGDEPLRIAIPAGKVEDTCFRCHINKKSWLDKKHIHGPVGTGDCTICHNPHGDINRGQLWAEGKDSLCVACHTDKRNMVSRDNPAFYVHGILRGIGCTICHDPHAEDHRFMLHKPINDLCVSCHTSLAGVTRGHPVGGHPVAGAKDPRRPERNFTCTSCHNPHDSNFKYLLIGDILGGHICSQCHY</sequence>
<comment type="caution">
    <text evidence="3">The sequence shown here is derived from an EMBL/GenBank/DDBJ whole genome shotgun (WGS) entry which is preliminary data.</text>
</comment>
<dbReference type="InterPro" id="IPR036280">
    <property type="entry name" value="Multihaem_cyt_sf"/>
</dbReference>
<accession>A0A7C2THC5</accession>
<gene>
    <name evidence="3" type="ORF">ENN98_08630</name>
</gene>
<dbReference type="Pfam" id="PF09699">
    <property type="entry name" value="Paired_CXXCH_1"/>
    <property type="match status" value="3"/>
</dbReference>
<feature type="domain" description="Doubled CXXCH motif" evidence="2">
    <location>
        <begin position="267"/>
        <end position="307"/>
    </location>
</feature>
<dbReference type="Gene3D" id="3.90.10.10">
    <property type="entry name" value="Cytochrome C3"/>
    <property type="match status" value="1"/>
</dbReference>
<dbReference type="AlphaFoldDB" id="A0A7C2THC5"/>
<reference evidence="3" key="1">
    <citation type="journal article" date="2020" name="mSystems">
        <title>Genome- and Community-Level Interaction Insights into Carbon Utilization and Element Cycling Functions of Hydrothermarchaeota in Hydrothermal Sediment.</title>
        <authorList>
            <person name="Zhou Z."/>
            <person name="Liu Y."/>
            <person name="Xu W."/>
            <person name="Pan J."/>
            <person name="Luo Z.H."/>
            <person name="Li M."/>
        </authorList>
    </citation>
    <scope>NUCLEOTIDE SEQUENCE [LARGE SCALE GENOMIC DNA]</scope>
    <source>
        <strain evidence="3">SpSt-1224</strain>
    </source>
</reference>
<feature type="domain" description="Doubled CXXCH motif" evidence="2">
    <location>
        <begin position="386"/>
        <end position="416"/>
    </location>
</feature>
<dbReference type="GO" id="GO:0016491">
    <property type="term" value="F:oxidoreductase activity"/>
    <property type="evidence" value="ECO:0007669"/>
    <property type="project" value="TreeGrafter"/>
</dbReference>
<evidence type="ECO:0000259" key="2">
    <source>
        <dbReference type="Pfam" id="PF09699"/>
    </source>
</evidence>
<dbReference type="InterPro" id="IPR051829">
    <property type="entry name" value="Multiheme_Cytochr_ET"/>
</dbReference>